<dbReference type="AlphaFoldDB" id="A0A0A2LZH4"/>
<keyword evidence="1" id="KW-0472">Membrane</keyword>
<feature type="domain" description="2TM" evidence="2">
    <location>
        <begin position="11"/>
        <end position="95"/>
    </location>
</feature>
<evidence type="ECO:0000313" key="3">
    <source>
        <dbReference type="EMBL" id="KGO84716.1"/>
    </source>
</evidence>
<reference evidence="3 4" key="1">
    <citation type="submission" date="2013-09" db="EMBL/GenBank/DDBJ databases">
        <authorList>
            <person name="Zeng Z."/>
            <person name="Chen C."/>
        </authorList>
    </citation>
    <scope>NUCLEOTIDE SEQUENCE [LARGE SCALE GENOMIC DNA]</scope>
    <source>
        <strain evidence="3 4">WB 3.3-2</strain>
    </source>
</reference>
<dbReference type="OrthoDB" id="8965954at2"/>
<evidence type="ECO:0000313" key="4">
    <source>
        <dbReference type="Proteomes" id="UP000030152"/>
    </source>
</evidence>
<keyword evidence="1" id="KW-1133">Transmembrane helix</keyword>
<keyword evidence="3" id="KW-0418">Kinase</keyword>
<dbReference type="STRING" id="1121895.GCA_000378485_03725"/>
<comment type="caution">
    <text evidence="3">The sequence shown here is derived from an EMBL/GenBank/DDBJ whole genome shotgun (WGS) entry which is preliminary data.</text>
</comment>
<gene>
    <name evidence="3" type="ORF">Q765_20120</name>
</gene>
<dbReference type="Pfam" id="PF13239">
    <property type="entry name" value="2TM"/>
    <property type="match status" value="1"/>
</dbReference>
<keyword evidence="4" id="KW-1185">Reference proteome</keyword>
<dbReference type="GO" id="GO:0016301">
    <property type="term" value="F:kinase activity"/>
    <property type="evidence" value="ECO:0007669"/>
    <property type="project" value="UniProtKB-KW"/>
</dbReference>
<organism evidence="3 4">
    <name type="scientific">Flavobacterium rivuli WB 3.3-2 = DSM 21788</name>
    <dbReference type="NCBI Taxonomy" id="1121895"/>
    <lineage>
        <taxon>Bacteria</taxon>
        <taxon>Pseudomonadati</taxon>
        <taxon>Bacteroidota</taxon>
        <taxon>Flavobacteriia</taxon>
        <taxon>Flavobacteriales</taxon>
        <taxon>Flavobacteriaceae</taxon>
        <taxon>Flavobacterium</taxon>
    </lineage>
</organism>
<name>A0A0A2LZH4_9FLAO</name>
<keyword evidence="3" id="KW-0808">Transferase</keyword>
<evidence type="ECO:0000259" key="2">
    <source>
        <dbReference type="Pfam" id="PF13239"/>
    </source>
</evidence>
<feature type="transmembrane region" description="Helical" evidence="1">
    <location>
        <begin position="60"/>
        <end position="81"/>
    </location>
</feature>
<dbReference type="EMBL" id="JRLX01000040">
    <property type="protein sequence ID" value="KGO84716.1"/>
    <property type="molecule type" value="Genomic_DNA"/>
</dbReference>
<accession>A0A0A2LZH4</accession>
<dbReference type="eggNOG" id="COG2972">
    <property type="taxonomic scope" value="Bacteria"/>
</dbReference>
<dbReference type="InterPro" id="IPR025698">
    <property type="entry name" value="2TM_dom"/>
</dbReference>
<evidence type="ECO:0000256" key="1">
    <source>
        <dbReference type="SAM" id="Phobius"/>
    </source>
</evidence>
<protein>
    <submittedName>
        <fullName evidence="3">Histidine kinase</fullName>
    </submittedName>
</protein>
<sequence>MENLEDQRRVERALKKVKSIKGFYKHLAVYIIINILLIAMHWRDLEPGEEFLSFETFSTAIFWGLGLAIHAFGVFGTDVFFGSNWEDRKIREIMDKDGGSKEKWE</sequence>
<feature type="transmembrane region" description="Helical" evidence="1">
    <location>
        <begin position="22"/>
        <end position="40"/>
    </location>
</feature>
<dbReference type="RefSeq" id="WP_020214900.1">
    <property type="nucleotide sequence ID" value="NZ_JRLX01000040.1"/>
</dbReference>
<dbReference type="Proteomes" id="UP000030152">
    <property type="component" value="Unassembled WGS sequence"/>
</dbReference>
<proteinExistence type="predicted"/>
<keyword evidence="1" id="KW-0812">Transmembrane</keyword>